<feature type="coiled-coil region" evidence="7">
    <location>
        <begin position="259"/>
        <end position="286"/>
    </location>
</feature>
<keyword evidence="3" id="KW-1003">Cell membrane</keyword>
<dbReference type="OrthoDB" id="2360475at2"/>
<dbReference type="GO" id="GO:0005886">
    <property type="term" value="C:plasma membrane"/>
    <property type="evidence" value="ECO:0007669"/>
    <property type="project" value="UniProtKB-SubCell"/>
</dbReference>
<evidence type="ECO:0000256" key="7">
    <source>
        <dbReference type="SAM" id="Coils"/>
    </source>
</evidence>
<evidence type="ECO:0000256" key="4">
    <source>
        <dbReference type="ARBA" id="ARBA00022692"/>
    </source>
</evidence>
<evidence type="ECO:0000256" key="2">
    <source>
        <dbReference type="ARBA" id="ARBA00006683"/>
    </source>
</evidence>
<dbReference type="InterPro" id="IPR003856">
    <property type="entry name" value="LPS_length_determ_N"/>
</dbReference>
<proteinExistence type="inferred from homology"/>
<dbReference type="GO" id="GO:0004713">
    <property type="term" value="F:protein tyrosine kinase activity"/>
    <property type="evidence" value="ECO:0007669"/>
    <property type="project" value="TreeGrafter"/>
</dbReference>
<evidence type="ECO:0000259" key="10">
    <source>
        <dbReference type="Pfam" id="PF13807"/>
    </source>
</evidence>
<feature type="domain" description="Polysaccharide chain length determinant N-terminal" evidence="9">
    <location>
        <begin position="16"/>
        <end position="104"/>
    </location>
</feature>
<dbReference type="Proteomes" id="UP000199208">
    <property type="component" value="Unassembled WGS sequence"/>
</dbReference>
<sequence length="352" mass="39962">MQNSSERHEMNHNDYDEISLKELILSIWSERKLIAVILAVTVVLTGIYTFVIASPQYETTSVLIIKKPVETSTPYGTYTFPSENINDYIQFIYSNEVSDRIIAKHGFDISSKSFKNMITITQDKDANRFQVTVKNEDPEMAYQINNDLINQYVDSLRLTYKKQALESFIFDYQSQIESLNNSIEYKEAILAETSVLLSTLEPVITLQKMLSSDPIAAAAYADRRNLDLASLSDDVMTEEIKNDSYFNVEAQVVNTEVELINLRQSLNNKNELLGELSKELENYNSLITTENESQLLNGKLDVMAQNVFVTSKPYQPDSPVAPRKALNMAIGLVLGMMLGVFMGLFKAYWKNS</sequence>
<dbReference type="InterPro" id="IPR032807">
    <property type="entry name" value="GNVR"/>
</dbReference>
<evidence type="ECO:0000256" key="8">
    <source>
        <dbReference type="SAM" id="Phobius"/>
    </source>
</evidence>
<dbReference type="STRING" id="1120920.SAMN03080599_01567"/>
<feature type="transmembrane region" description="Helical" evidence="8">
    <location>
        <begin position="33"/>
        <end position="53"/>
    </location>
</feature>
<keyword evidence="7" id="KW-0175">Coiled coil</keyword>
<evidence type="ECO:0000256" key="6">
    <source>
        <dbReference type="ARBA" id="ARBA00023136"/>
    </source>
</evidence>
<keyword evidence="6 8" id="KW-0472">Membrane</keyword>
<feature type="domain" description="Tyrosine-protein kinase G-rich" evidence="10">
    <location>
        <begin position="283"/>
        <end position="346"/>
    </location>
</feature>
<evidence type="ECO:0000256" key="3">
    <source>
        <dbReference type="ARBA" id="ARBA00022475"/>
    </source>
</evidence>
<comment type="subcellular location">
    <subcellularLocation>
        <location evidence="1">Cell membrane</location>
        <topology evidence="1">Multi-pass membrane protein</topology>
    </subcellularLocation>
</comment>
<keyword evidence="11" id="KW-0808">Transferase</keyword>
<evidence type="ECO:0000259" key="9">
    <source>
        <dbReference type="Pfam" id="PF02706"/>
    </source>
</evidence>
<dbReference type="Pfam" id="PF02706">
    <property type="entry name" value="Wzz"/>
    <property type="match status" value="1"/>
</dbReference>
<evidence type="ECO:0000313" key="12">
    <source>
        <dbReference type="Proteomes" id="UP000199208"/>
    </source>
</evidence>
<name>A0A1G5RYY0_9FIRM</name>
<keyword evidence="11" id="KW-0418">Kinase</keyword>
<keyword evidence="4 8" id="KW-0812">Transmembrane</keyword>
<dbReference type="AlphaFoldDB" id="A0A1G5RYY0"/>
<evidence type="ECO:0000313" key="11">
    <source>
        <dbReference type="EMBL" id="SCZ79048.1"/>
    </source>
</evidence>
<organism evidence="11 12">
    <name type="scientific">Acidaminobacter hydrogenoformans DSM 2784</name>
    <dbReference type="NCBI Taxonomy" id="1120920"/>
    <lineage>
        <taxon>Bacteria</taxon>
        <taxon>Bacillati</taxon>
        <taxon>Bacillota</taxon>
        <taxon>Clostridia</taxon>
        <taxon>Peptostreptococcales</taxon>
        <taxon>Acidaminobacteraceae</taxon>
        <taxon>Acidaminobacter</taxon>
    </lineage>
</organism>
<protein>
    <submittedName>
        <fullName evidence="11">G-rich domain on putative tyrosine kinase</fullName>
    </submittedName>
</protein>
<dbReference type="Pfam" id="PF13807">
    <property type="entry name" value="GNVR"/>
    <property type="match status" value="1"/>
</dbReference>
<reference evidence="11 12" key="1">
    <citation type="submission" date="2016-10" db="EMBL/GenBank/DDBJ databases">
        <authorList>
            <person name="de Groot N.N."/>
        </authorList>
    </citation>
    <scope>NUCLEOTIDE SEQUENCE [LARGE SCALE GENOMIC DNA]</scope>
    <source>
        <strain evidence="11 12">DSM 2784</strain>
    </source>
</reference>
<feature type="transmembrane region" description="Helical" evidence="8">
    <location>
        <begin position="325"/>
        <end position="349"/>
    </location>
</feature>
<dbReference type="PANTHER" id="PTHR32309:SF13">
    <property type="entry name" value="FERRIC ENTEROBACTIN TRANSPORT PROTEIN FEPE"/>
    <property type="match status" value="1"/>
</dbReference>
<gene>
    <name evidence="11" type="ORF">SAMN03080599_01567</name>
</gene>
<dbReference type="RefSeq" id="WP_092590344.1">
    <property type="nucleotide sequence ID" value="NZ_FMWL01000006.1"/>
</dbReference>
<evidence type="ECO:0000256" key="5">
    <source>
        <dbReference type="ARBA" id="ARBA00022989"/>
    </source>
</evidence>
<keyword evidence="5 8" id="KW-1133">Transmembrane helix</keyword>
<keyword evidence="12" id="KW-1185">Reference proteome</keyword>
<dbReference type="EMBL" id="FMWL01000006">
    <property type="protein sequence ID" value="SCZ79048.1"/>
    <property type="molecule type" value="Genomic_DNA"/>
</dbReference>
<dbReference type="InterPro" id="IPR050445">
    <property type="entry name" value="Bact_polysacc_biosynth/exp"/>
</dbReference>
<accession>A0A1G5RYY0</accession>
<evidence type="ECO:0000256" key="1">
    <source>
        <dbReference type="ARBA" id="ARBA00004651"/>
    </source>
</evidence>
<comment type="similarity">
    <text evidence="2">Belongs to the CpsC/CapA family.</text>
</comment>
<dbReference type="PANTHER" id="PTHR32309">
    <property type="entry name" value="TYROSINE-PROTEIN KINASE"/>
    <property type="match status" value="1"/>
</dbReference>